<dbReference type="EMBL" id="HBUE01308165">
    <property type="protein sequence ID" value="CAG6582076.1"/>
    <property type="molecule type" value="Transcribed_RNA"/>
</dbReference>
<feature type="region of interest" description="Disordered" evidence="1">
    <location>
        <begin position="83"/>
        <end position="132"/>
    </location>
</feature>
<dbReference type="EMBL" id="HBUE01201987">
    <property type="protein sequence ID" value="CAG6530267.1"/>
    <property type="molecule type" value="Transcribed_RNA"/>
</dbReference>
<name>A0A8D8K7J7_CULPI</name>
<sequence>MATPSSGSPGGISSRSSPKTIGTKRAETSEIQQYQNCRSNFQGSRCGHARVRRFGQTETAGSVRDHPVDTRCSRTCDDFRSQKVHPGGARLGRGHRLGVFGHAHGHGGQVHPDGRTFPTGRPEAPADQQDPV</sequence>
<evidence type="ECO:0000256" key="1">
    <source>
        <dbReference type="SAM" id="MobiDB-lite"/>
    </source>
</evidence>
<organism evidence="2">
    <name type="scientific">Culex pipiens</name>
    <name type="common">House mosquito</name>
    <dbReference type="NCBI Taxonomy" id="7175"/>
    <lineage>
        <taxon>Eukaryota</taxon>
        <taxon>Metazoa</taxon>
        <taxon>Ecdysozoa</taxon>
        <taxon>Arthropoda</taxon>
        <taxon>Hexapoda</taxon>
        <taxon>Insecta</taxon>
        <taxon>Pterygota</taxon>
        <taxon>Neoptera</taxon>
        <taxon>Endopterygota</taxon>
        <taxon>Diptera</taxon>
        <taxon>Nematocera</taxon>
        <taxon>Culicoidea</taxon>
        <taxon>Culicidae</taxon>
        <taxon>Culicinae</taxon>
        <taxon>Culicini</taxon>
        <taxon>Culex</taxon>
        <taxon>Culex</taxon>
    </lineage>
</organism>
<feature type="compositionally biased region" description="Low complexity" evidence="1">
    <location>
        <begin position="1"/>
        <end position="18"/>
    </location>
</feature>
<evidence type="ECO:0000313" key="2">
    <source>
        <dbReference type="EMBL" id="CAG6582076.1"/>
    </source>
</evidence>
<protein>
    <submittedName>
        <fullName evidence="2">(northern house mosquito) hypothetical protein</fullName>
    </submittedName>
</protein>
<reference evidence="2" key="1">
    <citation type="submission" date="2021-05" db="EMBL/GenBank/DDBJ databases">
        <authorList>
            <person name="Alioto T."/>
            <person name="Alioto T."/>
            <person name="Gomez Garrido J."/>
        </authorList>
    </citation>
    <scope>NUCLEOTIDE SEQUENCE</scope>
</reference>
<dbReference type="AlphaFoldDB" id="A0A8D8K7J7"/>
<accession>A0A8D8K7J7</accession>
<proteinExistence type="predicted"/>
<feature type="region of interest" description="Disordered" evidence="1">
    <location>
        <begin position="1"/>
        <end position="27"/>
    </location>
</feature>